<dbReference type="RefSeq" id="WP_316024780.1">
    <property type="nucleotide sequence ID" value="NZ_JAWDIO010000002.1"/>
</dbReference>
<dbReference type="InterPro" id="IPR011110">
    <property type="entry name" value="Reg_prop"/>
</dbReference>
<proteinExistence type="predicted"/>
<dbReference type="PANTHER" id="PTHR43547">
    <property type="entry name" value="TWO-COMPONENT HISTIDINE KINASE"/>
    <property type="match status" value="1"/>
</dbReference>
<keyword evidence="3" id="KW-1185">Reference proteome</keyword>
<protein>
    <submittedName>
        <fullName evidence="2">Two-component regulator propeller domain-containing protein</fullName>
    </submittedName>
</protein>
<dbReference type="Gene3D" id="2.130.10.10">
    <property type="entry name" value="YVTN repeat-like/Quinoprotein amine dehydrogenase"/>
    <property type="match status" value="2"/>
</dbReference>
<dbReference type="Pfam" id="PF07494">
    <property type="entry name" value="Reg_prop"/>
    <property type="match status" value="3"/>
</dbReference>
<reference evidence="2 3" key="1">
    <citation type="submission" date="2023-10" db="EMBL/GenBank/DDBJ databases">
        <title>Glaciecola aquimarina strain GGW-M5 nov., isolated from a coastal seawater.</title>
        <authorList>
            <person name="Bayburt H."/>
            <person name="Kim J.M."/>
            <person name="Choi B.J."/>
            <person name="Jeon C.O."/>
        </authorList>
    </citation>
    <scope>NUCLEOTIDE SEQUENCE [LARGE SCALE GENOMIC DNA]</scope>
    <source>
        <strain evidence="2 3">KCTC 32108</strain>
    </source>
</reference>
<accession>A0ABU3SSX2</accession>
<dbReference type="SUPFAM" id="SSF63829">
    <property type="entry name" value="Calcium-dependent phosphotriesterase"/>
    <property type="match status" value="2"/>
</dbReference>
<sequence length="369" mass="41532">MGGLNLFNPAKQNFTRLKAKENDPSRPMSNGIRTMYRDPQDMIWLGYNDGNFSQFDPEAGVFKHFETQQLMPAGSKRAQITSIASYNNQIWLTTDGNGIFLLDKTTQKLSRWFTGSAAPLFSDRLTQVFIDNQQQLWLASYDSGVMVGRPQLNNFRHLQHRAEQSNSLAANLVHHIYQDHQQRIWIGTEAGISIWDGRNQFKNYSSADSLTHDKVLSIFEDSTGFMWIGTFHGLVNAIEVPFEHYDKGLASNVIMGFAETRSSNQQTSIWVASYGGLTRLDENGKIQQVFDKNSQTKLKDVRVMSIKGDNNLLWFGMRAGGLGRLNVDNGSIDYFSHNPDEPNSLSFDGVTTIYPDSMGNVWVGTYGGA</sequence>
<dbReference type="PANTHER" id="PTHR43547:SF2">
    <property type="entry name" value="HYBRID SIGNAL TRANSDUCTION HISTIDINE KINASE C"/>
    <property type="match status" value="1"/>
</dbReference>
<keyword evidence="1" id="KW-0597">Phosphoprotein</keyword>
<evidence type="ECO:0000256" key="1">
    <source>
        <dbReference type="ARBA" id="ARBA00022553"/>
    </source>
</evidence>
<evidence type="ECO:0000313" key="3">
    <source>
        <dbReference type="Proteomes" id="UP001247805"/>
    </source>
</evidence>
<comment type="caution">
    <text evidence="2">The sequence shown here is derived from an EMBL/GenBank/DDBJ whole genome shotgun (WGS) entry which is preliminary data.</text>
</comment>
<dbReference type="InterPro" id="IPR015943">
    <property type="entry name" value="WD40/YVTN_repeat-like_dom_sf"/>
</dbReference>
<organism evidence="2 3">
    <name type="scientific">Paraglaciecola aquimarina</name>
    <dbReference type="NCBI Taxonomy" id="1235557"/>
    <lineage>
        <taxon>Bacteria</taxon>
        <taxon>Pseudomonadati</taxon>
        <taxon>Pseudomonadota</taxon>
        <taxon>Gammaproteobacteria</taxon>
        <taxon>Alteromonadales</taxon>
        <taxon>Alteromonadaceae</taxon>
        <taxon>Paraglaciecola</taxon>
    </lineage>
</organism>
<evidence type="ECO:0000313" key="2">
    <source>
        <dbReference type="EMBL" id="MDU0353085.1"/>
    </source>
</evidence>
<dbReference type="EMBL" id="JAWDIO010000002">
    <property type="protein sequence ID" value="MDU0353085.1"/>
    <property type="molecule type" value="Genomic_DNA"/>
</dbReference>
<gene>
    <name evidence="2" type="ORF">RS130_03305</name>
</gene>
<name>A0ABU3SSX2_9ALTE</name>
<dbReference type="Proteomes" id="UP001247805">
    <property type="component" value="Unassembled WGS sequence"/>
</dbReference>